<dbReference type="OrthoDB" id="2673428at2759"/>
<feature type="non-terminal residue" evidence="2">
    <location>
        <position position="137"/>
    </location>
</feature>
<dbReference type="Pfam" id="PF17921">
    <property type="entry name" value="Integrase_H2C2"/>
    <property type="match status" value="1"/>
</dbReference>
<dbReference type="Proteomes" id="UP000054018">
    <property type="component" value="Unassembled WGS sequence"/>
</dbReference>
<gene>
    <name evidence="2" type="ORF">PISMIDRAFT_48353</name>
</gene>
<dbReference type="Gene3D" id="3.30.420.10">
    <property type="entry name" value="Ribonuclease H-like superfamily/Ribonuclease H"/>
    <property type="match status" value="1"/>
</dbReference>
<evidence type="ECO:0000313" key="2">
    <source>
        <dbReference type="EMBL" id="KIK14733.1"/>
    </source>
</evidence>
<name>A0A0C9Z3X3_9AGAM</name>
<sequence>KRLGIIWQAHDDLGHKGIFSTRIHLLTRFWWPMLEQDVHWYIRTCLSGGCQIHCLDQIHIPPVVAIPKPLFYKAYVDTFIMPKSNGYCYVTQACCSLTSYPKWAMLRSKTGKSVSKFLFGQILCRWGAVAEIVTDNG</sequence>
<accession>A0A0C9Z3X3</accession>
<reference evidence="2 3" key="1">
    <citation type="submission" date="2014-04" db="EMBL/GenBank/DDBJ databases">
        <authorList>
            <consortium name="DOE Joint Genome Institute"/>
            <person name="Kuo A."/>
            <person name="Kohler A."/>
            <person name="Costa M.D."/>
            <person name="Nagy L.G."/>
            <person name="Floudas D."/>
            <person name="Copeland A."/>
            <person name="Barry K.W."/>
            <person name="Cichocki N."/>
            <person name="Veneault-Fourrey C."/>
            <person name="LaButti K."/>
            <person name="Lindquist E.A."/>
            <person name="Lipzen A."/>
            <person name="Lundell T."/>
            <person name="Morin E."/>
            <person name="Murat C."/>
            <person name="Sun H."/>
            <person name="Tunlid A."/>
            <person name="Henrissat B."/>
            <person name="Grigoriev I.V."/>
            <person name="Hibbett D.S."/>
            <person name="Martin F."/>
            <person name="Nordberg H.P."/>
            <person name="Cantor M.N."/>
            <person name="Hua S.X."/>
        </authorList>
    </citation>
    <scope>NUCLEOTIDE SEQUENCE [LARGE SCALE GENOMIC DNA]</scope>
    <source>
        <strain evidence="2 3">441</strain>
    </source>
</reference>
<dbReference type="InterPro" id="IPR041588">
    <property type="entry name" value="Integrase_H2C2"/>
</dbReference>
<evidence type="ECO:0000259" key="1">
    <source>
        <dbReference type="Pfam" id="PF17921"/>
    </source>
</evidence>
<dbReference type="GO" id="GO:0003676">
    <property type="term" value="F:nucleic acid binding"/>
    <property type="evidence" value="ECO:0007669"/>
    <property type="project" value="InterPro"/>
</dbReference>
<reference evidence="3" key="2">
    <citation type="submission" date="2015-01" db="EMBL/GenBank/DDBJ databases">
        <title>Evolutionary Origins and Diversification of the Mycorrhizal Mutualists.</title>
        <authorList>
            <consortium name="DOE Joint Genome Institute"/>
            <consortium name="Mycorrhizal Genomics Consortium"/>
            <person name="Kohler A."/>
            <person name="Kuo A."/>
            <person name="Nagy L.G."/>
            <person name="Floudas D."/>
            <person name="Copeland A."/>
            <person name="Barry K.W."/>
            <person name="Cichocki N."/>
            <person name="Veneault-Fourrey C."/>
            <person name="LaButti K."/>
            <person name="Lindquist E.A."/>
            <person name="Lipzen A."/>
            <person name="Lundell T."/>
            <person name="Morin E."/>
            <person name="Murat C."/>
            <person name="Riley R."/>
            <person name="Ohm R."/>
            <person name="Sun H."/>
            <person name="Tunlid A."/>
            <person name="Henrissat B."/>
            <person name="Grigoriev I.V."/>
            <person name="Hibbett D.S."/>
            <person name="Martin F."/>
        </authorList>
    </citation>
    <scope>NUCLEOTIDE SEQUENCE [LARGE SCALE GENOMIC DNA]</scope>
    <source>
        <strain evidence="3">441</strain>
    </source>
</reference>
<keyword evidence="3" id="KW-1185">Reference proteome</keyword>
<dbReference type="SUPFAM" id="SSF53098">
    <property type="entry name" value="Ribonuclease H-like"/>
    <property type="match status" value="1"/>
</dbReference>
<dbReference type="InterPro" id="IPR036397">
    <property type="entry name" value="RNaseH_sf"/>
</dbReference>
<proteinExistence type="predicted"/>
<dbReference type="EMBL" id="KN833925">
    <property type="protein sequence ID" value="KIK14733.1"/>
    <property type="molecule type" value="Genomic_DNA"/>
</dbReference>
<organism evidence="2 3">
    <name type="scientific">Pisolithus microcarpus 441</name>
    <dbReference type="NCBI Taxonomy" id="765257"/>
    <lineage>
        <taxon>Eukaryota</taxon>
        <taxon>Fungi</taxon>
        <taxon>Dikarya</taxon>
        <taxon>Basidiomycota</taxon>
        <taxon>Agaricomycotina</taxon>
        <taxon>Agaricomycetes</taxon>
        <taxon>Agaricomycetidae</taxon>
        <taxon>Boletales</taxon>
        <taxon>Sclerodermatineae</taxon>
        <taxon>Pisolithaceae</taxon>
        <taxon>Pisolithus</taxon>
    </lineage>
</organism>
<feature type="non-terminal residue" evidence="2">
    <location>
        <position position="1"/>
    </location>
</feature>
<dbReference type="Gene3D" id="1.10.340.70">
    <property type="match status" value="1"/>
</dbReference>
<feature type="domain" description="Integrase zinc-binding" evidence="1">
    <location>
        <begin position="2"/>
        <end position="46"/>
    </location>
</feature>
<dbReference type="STRING" id="765257.A0A0C9Z3X3"/>
<dbReference type="InterPro" id="IPR012337">
    <property type="entry name" value="RNaseH-like_sf"/>
</dbReference>
<dbReference type="HOGENOM" id="CLU_000384_29_0_1"/>
<evidence type="ECO:0000313" key="3">
    <source>
        <dbReference type="Proteomes" id="UP000054018"/>
    </source>
</evidence>
<dbReference type="AlphaFoldDB" id="A0A0C9Z3X3"/>
<protein>
    <recommendedName>
        <fullName evidence="1">Integrase zinc-binding domain-containing protein</fullName>
    </recommendedName>
</protein>